<feature type="active site" description="Nucleophile" evidence="7">
    <location>
        <position position="73"/>
    </location>
</feature>
<feature type="domain" description="4Fe-4S ferredoxin-type" evidence="8">
    <location>
        <begin position="328"/>
        <end position="357"/>
    </location>
</feature>
<dbReference type="InterPro" id="IPR050301">
    <property type="entry name" value="NTE"/>
</dbReference>
<feature type="short sequence motif" description="DGA/G" evidence="7">
    <location>
        <begin position="198"/>
        <end position="200"/>
    </location>
</feature>
<dbReference type="Gene3D" id="3.40.1090.10">
    <property type="entry name" value="Cytosolic phospholipase A2 catalytic domain"/>
    <property type="match status" value="1"/>
</dbReference>
<evidence type="ECO:0000313" key="10">
    <source>
        <dbReference type="EMBL" id="QDV07787.1"/>
    </source>
</evidence>
<dbReference type="GO" id="GO:0016042">
    <property type="term" value="P:lipid catabolic process"/>
    <property type="evidence" value="ECO:0007669"/>
    <property type="project" value="UniProtKB-UniRule"/>
</dbReference>
<comment type="caution">
    <text evidence="7">Lacks conserved residue(s) required for the propagation of feature annotation.</text>
</comment>
<dbReference type="InterPro" id="IPR002641">
    <property type="entry name" value="PNPLA_dom"/>
</dbReference>
<dbReference type="PANTHER" id="PTHR14226">
    <property type="entry name" value="NEUROPATHY TARGET ESTERASE/SWISS CHEESE D.MELANOGASTER"/>
    <property type="match status" value="1"/>
</dbReference>
<evidence type="ECO:0000256" key="6">
    <source>
        <dbReference type="ARBA" id="ARBA00023098"/>
    </source>
</evidence>
<evidence type="ECO:0000259" key="8">
    <source>
        <dbReference type="PROSITE" id="PS51379"/>
    </source>
</evidence>
<gene>
    <name evidence="10" type="primary">rssA</name>
    <name evidence="10" type="ORF">Poly30_33200</name>
</gene>
<dbReference type="InterPro" id="IPR017896">
    <property type="entry name" value="4Fe4S_Fe-S-bd"/>
</dbReference>
<dbReference type="GO" id="GO:0016787">
    <property type="term" value="F:hydrolase activity"/>
    <property type="evidence" value="ECO:0007669"/>
    <property type="project" value="UniProtKB-UniRule"/>
</dbReference>
<sequence length="389" mass="42480">MNQPTGAEDASDIDPLLMSLSEDGDHGPSLDSVGPIGTLLVLGGGAMRGMAHIGVLRAIDALGIKIDAIVGTSIGSLIGAMVAGNSTTAEIEERLPGLAKDDYFRLNLTKFLRKGLRAPSMYSGNTFRRSLEKLIKAETFDDLKMPFYCNAVCLETRGPAFFGTRGFRDIGLIDAVYGSCALPAVFEPLRWKGRHYMDGGITDALPLRFAKLLRPERIIAVDLTVKPSHRAPRYRPHAISTFFRAFDIVENVLTEQMLHMHVTPEVCLIQPKLVEMERFDFDRIGELVEGGEREAFRVLTSHPLMRDLIDPAKFSDGAACPVSPPEFVSLHLDPAVCIGCSMCEMTCETGGFSGRGKIATVLKPDNYECTRDQACVRCCPTGAIRLGNL</sequence>
<dbReference type="PROSITE" id="PS51379">
    <property type="entry name" value="4FE4S_FER_2"/>
    <property type="match status" value="2"/>
</dbReference>
<dbReference type="SUPFAM" id="SSF52151">
    <property type="entry name" value="FabD/lysophospholipase-like"/>
    <property type="match status" value="1"/>
</dbReference>
<feature type="short sequence motif" description="GXSXG" evidence="7">
    <location>
        <begin position="71"/>
        <end position="75"/>
    </location>
</feature>
<keyword evidence="3 7" id="KW-0442">Lipid degradation</keyword>
<feature type="domain" description="PNPLA" evidence="9">
    <location>
        <begin position="40"/>
        <end position="211"/>
    </location>
</feature>
<evidence type="ECO:0000256" key="5">
    <source>
        <dbReference type="ARBA" id="ARBA00023014"/>
    </source>
</evidence>
<feature type="domain" description="4Fe-4S ferredoxin-type" evidence="8">
    <location>
        <begin position="360"/>
        <end position="389"/>
    </location>
</feature>
<evidence type="ECO:0000259" key="9">
    <source>
        <dbReference type="PROSITE" id="PS51635"/>
    </source>
</evidence>
<dbReference type="OrthoDB" id="9770965at2"/>
<dbReference type="Pfam" id="PF01734">
    <property type="entry name" value="Patatin"/>
    <property type="match status" value="1"/>
</dbReference>
<dbReference type="RefSeq" id="WP_145199302.1">
    <property type="nucleotide sequence ID" value="NZ_CP036434.1"/>
</dbReference>
<evidence type="ECO:0000313" key="11">
    <source>
        <dbReference type="Proteomes" id="UP000320390"/>
    </source>
</evidence>
<proteinExistence type="predicted"/>
<keyword evidence="4" id="KW-0408">Iron</keyword>
<dbReference type="GO" id="GO:0051536">
    <property type="term" value="F:iron-sulfur cluster binding"/>
    <property type="evidence" value="ECO:0007669"/>
    <property type="project" value="UniProtKB-KW"/>
</dbReference>
<evidence type="ECO:0000256" key="4">
    <source>
        <dbReference type="ARBA" id="ARBA00023004"/>
    </source>
</evidence>
<dbReference type="InterPro" id="IPR017900">
    <property type="entry name" value="4Fe4S_Fe_S_CS"/>
</dbReference>
<evidence type="ECO:0000256" key="7">
    <source>
        <dbReference type="PROSITE-ProRule" id="PRU01161"/>
    </source>
</evidence>
<keyword evidence="1" id="KW-0479">Metal-binding</keyword>
<dbReference type="SUPFAM" id="SSF54862">
    <property type="entry name" value="4Fe-4S ferredoxins"/>
    <property type="match status" value="1"/>
</dbReference>
<dbReference type="Proteomes" id="UP000320390">
    <property type="component" value="Chromosome"/>
</dbReference>
<dbReference type="GO" id="GO:0046872">
    <property type="term" value="F:metal ion binding"/>
    <property type="evidence" value="ECO:0007669"/>
    <property type="project" value="UniProtKB-KW"/>
</dbReference>
<dbReference type="PANTHER" id="PTHR14226:SF29">
    <property type="entry name" value="NEUROPATHY TARGET ESTERASE SWS"/>
    <property type="match status" value="1"/>
</dbReference>
<dbReference type="EMBL" id="CP036434">
    <property type="protein sequence ID" value="QDV07787.1"/>
    <property type="molecule type" value="Genomic_DNA"/>
</dbReference>
<organism evidence="10 11">
    <name type="scientific">Saltatorellus ferox</name>
    <dbReference type="NCBI Taxonomy" id="2528018"/>
    <lineage>
        <taxon>Bacteria</taxon>
        <taxon>Pseudomonadati</taxon>
        <taxon>Planctomycetota</taxon>
        <taxon>Planctomycetia</taxon>
        <taxon>Planctomycetia incertae sedis</taxon>
        <taxon>Saltatorellus</taxon>
    </lineage>
</organism>
<dbReference type="InterPro" id="IPR016035">
    <property type="entry name" value="Acyl_Trfase/lysoPLipase"/>
</dbReference>
<reference evidence="10 11" key="1">
    <citation type="submission" date="2019-02" db="EMBL/GenBank/DDBJ databases">
        <title>Deep-cultivation of Planctomycetes and their phenomic and genomic characterization uncovers novel biology.</title>
        <authorList>
            <person name="Wiegand S."/>
            <person name="Jogler M."/>
            <person name="Boedeker C."/>
            <person name="Pinto D."/>
            <person name="Vollmers J."/>
            <person name="Rivas-Marin E."/>
            <person name="Kohn T."/>
            <person name="Peeters S.H."/>
            <person name="Heuer A."/>
            <person name="Rast P."/>
            <person name="Oberbeckmann S."/>
            <person name="Bunk B."/>
            <person name="Jeske O."/>
            <person name="Meyerdierks A."/>
            <person name="Storesund J.E."/>
            <person name="Kallscheuer N."/>
            <person name="Luecker S."/>
            <person name="Lage O.M."/>
            <person name="Pohl T."/>
            <person name="Merkel B.J."/>
            <person name="Hornburger P."/>
            <person name="Mueller R.-W."/>
            <person name="Bruemmer F."/>
            <person name="Labrenz M."/>
            <person name="Spormann A.M."/>
            <person name="Op den Camp H."/>
            <person name="Overmann J."/>
            <person name="Amann R."/>
            <person name="Jetten M.S.M."/>
            <person name="Mascher T."/>
            <person name="Medema M.H."/>
            <person name="Devos D.P."/>
            <person name="Kaster A.-K."/>
            <person name="Ovreas L."/>
            <person name="Rohde M."/>
            <person name="Galperin M.Y."/>
            <person name="Jogler C."/>
        </authorList>
    </citation>
    <scope>NUCLEOTIDE SEQUENCE [LARGE SCALE GENOMIC DNA]</scope>
    <source>
        <strain evidence="10 11">Poly30</strain>
    </source>
</reference>
<keyword evidence="6 7" id="KW-0443">Lipid metabolism</keyword>
<dbReference type="Gene3D" id="3.30.70.20">
    <property type="match status" value="1"/>
</dbReference>
<dbReference type="PROSITE" id="PS00198">
    <property type="entry name" value="4FE4S_FER_1"/>
    <property type="match status" value="1"/>
</dbReference>
<evidence type="ECO:0000256" key="3">
    <source>
        <dbReference type="ARBA" id="ARBA00022963"/>
    </source>
</evidence>
<name>A0A518EUK6_9BACT</name>
<accession>A0A518EUK6</accession>
<dbReference type="AlphaFoldDB" id="A0A518EUK6"/>
<keyword evidence="11" id="KW-1185">Reference proteome</keyword>
<evidence type="ECO:0000256" key="1">
    <source>
        <dbReference type="ARBA" id="ARBA00022723"/>
    </source>
</evidence>
<evidence type="ECO:0000256" key="2">
    <source>
        <dbReference type="ARBA" id="ARBA00022801"/>
    </source>
</evidence>
<feature type="active site" description="Proton acceptor" evidence="7">
    <location>
        <position position="198"/>
    </location>
</feature>
<keyword evidence="2 7" id="KW-0378">Hydrolase</keyword>
<dbReference type="PROSITE" id="PS51635">
    <property type="entry name" value="PNPLA"/>
    <property type="match status" value="1"/>
</dbReference>
<protein>
    <submittedName>
        <fullName evidence="10">NTE family protein RssA</fullName>
    </submittedName>
</protein>
<keyword evidence="5" id="KW-0411">Iron-sulfur</keyword>